<comment type="caution">
    <text evidence="3">The sequence shown here is derived from an EMBL/GenBank/DDBJ whole genome shotgun (WGS) entry which is preliminary data.</text>
</comment>
<evidence type="ECO:0000259" key="2">
    <source>
        <dbReference type="Pfam" id="PF08268"/>
    </source>
</evidence>
<dbReference type="EMBL" id="JBBPBK010000246">
    <property type="protein sequence ID" value="KAK9266038.1"/>
    <property type="molecule type" value="Genomic_DNA"/>
</dbReference>
<dbReference type="PANTHER" id="PTHR31672:SF13">
    <property type="entry name" value="F-BOX PROTEIN CPR30-LIKE"/>
    <property type="match status" value="1"/>
</dbReference>
<dbReference type="Pfam" id="PF08268">
    <property type="entry name" value="FBA_3"/>
    <property type="match status" value="1"/>
</dbReference>
<name>A0AAP0R2Y6_LIQFO</name>
<dbReference type="SUPFAM" id="SSF81383">
    <property type="entry name" value="F-box domain"/>
    <property type="match status" value="1"/>
</dbReference>
<dbReference type="PANTHER" id="PTHR31672">
    <property type="entry name" value="BNACNNG10540D PROTEIN"/>
    <property type="match status" value="1"/>
</dbReference>
<gene>
    <name evidence="3" type="ORF">L1049_017793</name>
</gene>
<dbReference type="Pfam" id="PF00646">
    <property type="entry name" value="F-box"/>
    <property type="match status" value="1"/>
</dbReference>
<proteinExistence type="predicted"/>
<feature type="domain" description="F-box associated beta-propeller type 3" evidence="2">
    <location>
        <begin position="74"/>
        <end position="366"/>
    </location>
</feature>
<dbReference type="Gene3D" id="1.20.1280.50">
    <property type="match status" value="1"/>
</dbReference>
<organism evidence="3 4">
    <name type="scientific">Liquidambar formosana</name>
    <name type="common">Formosan gum</name>
    <dbReference type="NCBI Taxonomy" id="63359"/>
    <lineage>
        <taxon>Eukaryota</taxon>
        <taxon>Viridiplantae</taxon>
        <taxon>Streptophyta</taxon>
        <taxon>Embryophyta</taxon>
        <taxon>Tracheophyta</taxon>
        <taxon>Spermatophyta</taxon>
        <taxon>Magnoliopsida</taxon>
        <taxon>eudicotyledons</taxon>
        <taxon>Gunneridae</taxon>
        <taxon>Pentapetalae</taxon>
        <taxon>Saxifragales</taxon>
        <taxon>Altingiaceae</taxon>
        <taxon>Liquidambar</taxon>
    </lineage>
</organism>
<dbReference type="Proteomes" id="UP001415857">
    <property type="component" value="Unassembled WGS sequence"/>
</dbReference>
<dbReference type="InterPro" id="IPR001810">
    <property type="entry name" value="F-box_dom"/>
</dbReference>
<dbReference type="NCBIfam" id="TIGR01640">
    <property type="entry name" value="F_box_assoc_1"/>
    <property type="match status" value="1"/>
</dbReference>
<keyword evidence="4" id="KW-1185">Reference proteome</keyword>
<dbReference type="InterPro" id="IPR036047">
    <property type="entry name" value="F-box-like_dom_sf"/>
</dbReference>
<dbReference type="InterPro" id="IPR050796">
    <property type="entry name" value="SCF_F-box_component"/>
</dbReference>
<evidence type="ECO:0000313" key="4">
    <source>
        <dbReference type="Proteomes" id="UP001415857"/>
    </source>
</evidence>
<dbReference type="InterPro" id="IPR013187">
    <property type="entry name" value="F-box-assoc_dom_typ3"/>
</dbReference>
<protein>
    <recommendedName>
        <fullName evidence="5">F-box domain-containing protein</fullName>
    </recommendedName>
</protein>
<dbReference type="AlphaFoldDB" id="A0AAP0R2Y6"/>
<evidence type="ECO:0000259" key="1">
    <source>
        <dbReference type="Pfam" id="PF00646"/>
    </source>
</evidence>
<sequence length="386" mass="44950">MEERNKRTEKRAKGSLIEKNDWGLLPRDILFDILARLPVKSLIKLKYCVCKLWFNFFSDPNLVEFNFQQQASKLLIVLRKSGIDHEYFSLNFQEKRMEAKKLTCSPIQHCFRKGGSSAQASCDGLILLSGNRKDGNGSQFQLAVYNYINHTHELLPWIERLSEHNACYSLVHDPSIQKYKVVGANEKWRTSRPLFEQRLKRVSSIVEALNGVLYWIAFLGPQNYYEYEVACIQTLDIAREEFMERIELPCQPRQTFASCNLNLLVIKGSLCLTIINPASGDELDIWALKEYRFYHAWIKQHTITLSSIVHKPASLATNFSQCFLKLLFVVESCVTYIFIHLNHRLFCYNMETREQKRIAIEGEDSSSYSPECITRLVNEKKSFCWK</sequence>
<evidence type="ECO:0008006" key="5">
    <source>
        <dbReference type="Google" id="ProtNLM"/>
    </source>
</evidence>
<feature type="domain" description="F-box" evidence="1">
    <location>
        <begin position="24"/>
        <end position="62"/>
    </location>
</feature>
<dbReference type="InterPro" id="IPR017451">
    <property type="entry name" value="F-box-assoc_interact_dom"/>
</dbReference>
<reference evidence="3 4" key="1">
    <citation type="journal article" date="2024" name="Plant J.">
        <title>Genome sequences and population genomics reveal climatic adaptation and genomic divergence between two closely related sweetgum species.</title>
        <authorList>
            <person name="Xu W.Q."/>
            <person name="Ren C.Q."/>
            <person name="Zhang X.Y."/>
            <person name="Comes H.P."/>
            <person name="Liu X.H."/>
            <person name="Li Y.G."/>
            <person name="Kettle C.J."/>
            <person name="Jalonen R."/>
            <person name="Gaisberger H."/>
            <person name="Ma Y.Z."/>
            <person name="Qiu Y.X."/>
        </authorList>
    </citation>
    <scope>NUCLEOTIDE SEQUENCE [LARGE SCALE GENOMIC DNA]</scope>
    <source>
        <strain evidence="3">Hangzhou</strain>
    </source>
</reference>
<evidence type="ECO:0000313" key="3">
    <source>
        <dbReference type="EMBL" id="KAK9266038.1"/>
    </source>
</evidence>
<accession>A0AAP0R2Y6</accession>